<feature type="region of interest" description="Disordered" evidence="1">
    <location>
        <begin position="465"/>
        <end position="489"/>
    </location>
</feature>
<evidence type="ECO:0000256" key="1">
    <source>
        <dbReference type="SAM" id="MobiDB-lite"/>
    </source>
</evidence>
<comment type="caution">
    <text evidence="3">The sequence shown here is derived from an EMBL/GenBank/DDBJ whole genome shotgun (WGS) entry which is preliminary data.</text>
</comment>
<organism evidence="3 4">
    <name type="scientific">Lithospermum erythrorhizon</name>
    <name type="common">Purple gromwell</name>
    <name type="synonym">Lithospermum officinale var. erythrorhizon</name>
    <dbReference type="NCBI Taxonomy" id="34254"/>
    <lineage>
        <taxon>Eukaryota</taxon>
        <taxon>Viridiplantae</taxon>
        <taxon>Streptophyta</taxon>
        <taxon>Embryophyta</taxon>
        <taxon>Tracheophyta</taxon>
        <taxon>Spermatophyta</taxon>
        <taxon>Magnoliopsida</taxon>
        <taxon>eudicotyledons</taxon>
        <taxon>Gunneridae</taxon>
        <taxon>Pentapetalae</taxon>
        <taxon>asterids</taxon>
        <taxon>lamiids</taxon>
        <taxon>Boraginales</taxon>
        <taxon>Boraginaceae</taxon>
        <taxon>Boraginoideae</taxon>
        <taxon>Lithospermeae</taxon>
        <taxon>Lithospermum</taxon>
    </lineage>
</organism>
<evidence type="ECO:0000259" key="2">
    <source>
        <dbReference type="Pfam" id="PF14244"/>
    </source>
</evidence>
<feature type="compositionally biased region" description="Pro residues" evidence="1">
    <location>
        <begin position="19"/>
        <end position="29"/>
    </location>
</feature>
<protein>
    <recommendedName>
        <fullName evidence="2">Retrotransposon Copia-like N-terminal domain-containing protein</fullName>
    </recommendedName>
</protein>
<accession>A0AAV3QNW0</accession>
<dbReference type="PANTHER" id="PTHR34222">
    <property type="entry name" value="GAG_PRE-INTEGRS DOMAIN-CONTAINING PROTEIN"/>
    <property type="match status" value="1"/>
</dbReference>
<dbReference type="Pfam" id="PF14244">
    <property type="entry name" value="Retrotran_gag_3"/>
    <property type="match status" value="1"/>
</dbReference>
<keyword evidence="4" id="KW-1185">Reference proteome</keyword>
<dbReference type="EMBL" id="BAABME010005472">
    <property type="protein sequence ID" value="GAA0165727.1"/>
    <property type="molecule type" value="Genomic_DNA"/>
</dbReference>
<dbReference type="AlphaFoldDB" id="A0AAV3QNW0"/>
<dbReference type="Proteomes" id="UP001454036">
    <property type="component" value="Unassembled WGS sequence"/>
</dbReference>
<gene>
    <name evidence="3" type="ORF">LIER_21054</name>
</gene>
<name>A0AAV3QNW0_LITER</name>
<reference evidence="3 4" key="1">
    <citation type="submission" date="2024-01" db="EMBL/GenBank/DDBJ databases">
        <title>The complete chloroplast genome sequence of Lithospermum erythrorhizon: insights into the phylogenetic relationship among Boraginaceae species and the maternal lineages of purple gromwells.</title>
        <authorList>
            <person name="Okada T."/>
            <person name="Watanabe K."/>
        </authorList>
    </citation>
    <scope>NUCLEOTIDE SEQUENCE [LARGE SCALE GENOMIC DNA]</scope>
</reference>
<dbReference type="InterPro" id="IPR029472">
    <property type="entry name" value="Copia-like_N"/>
</dbReference>
<sequence length="542" mass="59468">MTEKPPSNKPLVGKASGSDPPPPPVPPSTPKIDHNSPFYLSSNDNLENIISTVVFTGNNYDARSKSLRFSLIARRKFGFIDGSVEKFTSGILVAHWKTIPYFEEARPLWIVLQRRFDVGSGTHKQQLKTALSECKQSTSISIGDYFGKLQPLWDELATYDPIPSYVCGFCICDLGEKFQQKQDNDQLHDFLCGIHVDHFGALRSSLLSQNPPPTLDRAYHAMLQEEQLQSHWVFAPEREATMTLPVQASRGTPKSDSRSKSSLSCIFYDCSGHDISSCFSKHGFPDWWGIVLERREAALAAYATVQAHAAGGSVNSVRSQGGASNFSNTDWMKLKQLLGNSDLGNEDRLTGDLGILSDIVDIPGCPIGLPDGKISSAIKSGTDHTSRNLIGVGECRNGSYYFLQFFGDVDVACGWEGWKLFDLDSHEYFVSRDVVFYENDFPFASSTPSASVTSLPQVSNHVCDDDDDVSGDEGPSGEALFPSTPAGGVLPRSVEEPALLAESSSVCREWGAFAYIFTNALGKRQFDFSLRKLGILDLHAST</sequence>
<proteinExistence type="predicted"/>
<evidence type="ECO:0000313" key="4">
    <source>
        <dbReference type="Proteomes" id="UP001454036"/>
    </source>
</evidence>
<evidence type="ECO:0000313" key="3">
    <source>
        <dbReference type="EMBL" id="GAA0165727.1"/>
    </source>
</evidence>
<feature type="domain" description="Retrotransposon Copia-like N-terminal" evidence="2">
    <location>
        <begin position="44"/>
        <end position="86"/>
    </location>
</feature>
<feature type="region of interest" description="Disordered" evidence="1">
    <location>
        <begin position="1"/>
        <end position="36"/>
    </location>
</feature>
<dbReference type="PANTHER" id="PTHR34222:SF94">
    <property type="entry name" value="CCHC-TYPE DOMAIN-CONTAINING PROTEIN"/>
    <property type="match status" value="1"/>
</dbReference>